<name>A0ACB8EVT3_9SAUR</name>
<reference evidence="1" key="1">
    <citation type="submission" date="2021-08" db="EMBL/GenBank/DDBJ databases">
        <title>The first chromosome-level gecko genome reveals the dynamic sex chromosomes of Neotropical dwarf geckos (Sphaerodactylidae: Sphaerodactylus).</title>
        <authorList>
            <person name="Pinto B.J."/>
            <person name="Keating S.E."/>
            <person name="Gamble T."/>
        </authorList>
    </citation>
    <scope>NUCLEOTIDE SEQUENCE</scope>
    <source>
        <strain evidence="1">TG3544</strain>
    </source>
</reference>
<protein>
    <submittedName>
        <fullName evidence="1">Uncharacterized protein</fullName>
    </submittedName>
</protein>
<gene>
    <name evidence="1" type="ORF">K3G42_011509</name>
</gene>
<comment type="caution">
    <text evidence="1">The sequence shown here is derived from an EMBL/GenBank/DDBJ whole genome shotgun (WGS) entry which is preliminary data.</text>
</comment>
<accession>A0ACB8EVT3</accession>
<evidence type="ECO:0000313" key="2">
    <source>
        <dbReference type="Proteomes" id="UP000827872"/>
    </source>
</evidence>
<organism evidence="1 2">
    <name type="scientific">Sphaerodactylus townsendi</name>
    <dbReference type="NCBI Taxonomy" id="933632"/>
    <lineage>
        <taxon>Eukaryota</taxon>
        <taxon>Metazoa</taxon>
        <taxon>Chordata</taxon>
        <taxon>Craniata</taxon>
        <taxon>Vertebrata</taxon>
        <taxon>Euteleostomi</taxon>
        <taxon>Lepidosauria</taxon>
        <taxon>Squamata</taxon>
        <taxon>Bifurcata</taxon>
        <taxon>Gekkota</taxon>
        <taxon>Sphaerodactylidae</taxon>
        <taxon>Sphaerodactylus</taxon>
    </lineage>
</organism>
<dbReference type="EMBL" id="CM037628">
    <property type="protein sequence ID" value="KAH7996855.1"/>
    <property type="molecule type" value="Genomic_DNA"/>
</dbReference>
<evidence type="ECO:0000313" key="1">
    <source>
        <dbReference type="EMBL" id="KAH7996855.1"/>
    </source>
</evidence>
<dbReference type="Proteomes" id="UP000827872">
    <property type="component" value="Linkage Group LG15"/>
</dbReference>
<sequence>MCDTHSTVSSLNLDPSLSKPSITVRPKVRNHKGETVTLECEGPEDTVNFSLLKSKRLTALQEMKEKYKRANFSLPALRPEDAGRYACQYCHTTNPFVCSELSDPVRVTLIDNSMTTIIWASGAAGLLLALFLLMLVLLLCKKRKKRSTVNEGIQPMNRLLEQNAGTDHSDREDHDGVTYAVLSQHSVKIKKPPSQPTGPESCIYASVAK</sequence>
<keyword evidence="2" id="KW-1185">Reference proteome</keyword>
<proteinExistence type="predicted"/>